<reference evidence="1" key="1">
    <citation type="journal article" date="2023" name="Mol. Phylogenet. Evol.">
        <title>Genome-scale phylogeny and comparative genomics of the fungal order Sordariales.</title>
        <authorList>
            <person name="Hensen N."/>
            <person name="Bonometti L."/>
            <person name="Westerberg I."/>
            <person name="Brannstrom I.O."/>
            <person name="Guillou S."/>
            <person name="Cros-Aarteil S."/>
            <person name="Calhoun S."/>
            <person name="Haridas S."/>
            <person name="Kuo A."/>
            <person name="Mondo S."/>
            <person name="Pangilinan J."/>
            <person name="Riley R."/>
            <person name="LaButti K."/>
            <person name="Andreopoulos B."/>
            <person name="Lipzen A."/>
            <person name="Chen C."/>
            <person name="Yan M."/>
            <person name="Daum C."/>
            <person name="Ng V."/>
            <person name="Clum A."/>
            <person name="Steindorff A."/>
            <person name="Ohm R.A."/>
            <person name="Martin F."/>
            <person name="Silar P."/>
            <person name="Natvig D.O."/>
            <person name="Lalanne C."/>
            <person name="Gautier V."/>
            <person name="Ament-Velasquez S.L."/>
            <person name="Kruys A."/>
            <person name="Hutchinson M.I."/>
            <person name="Powell A.J."/>
            <person name="Barry K."/>
            <person name="Miller A.N."/>
            <person name="Grigoriev I.V."/>
            <person name="Debuchy R."/>
            <person name="Gladieux P."/>
            <person name="Hiltunen Thoren M."/>
            <person name="Johannesson H."/>
        </authorList>
    </citation>
    <scope>NUCLEOTIDE SEQUENCE</scope>
    <source>
        <strain evidence="1">CBS 955.72</strain>
    </source>
</reference>
<accession>A0AAJ0HWD0</accession>
<dbReference type="AlphaFoldDB" id="A0AAJ0HWD0"/>
<proteinExistence type="predicted"/>
<name>A0AAJ0HWD0_9PEZI</name>
<dbReference type="EMBL" id="JAUIQD010000001">
    <property type="protein sequence ID" value="KAK3364115.1"/>
    <property type="molecule type" value="Genomic_DNA"/>
</dbReference>
<reference evidence="1" key="2">
    <citation type="submission" date="2023-06" db="EMBL/GenBank/DDBJ databases">
        <authorList>
            <consortium name="Lawrence Berkeley National Laboratory"/>
            <person name="Haridas S."/>
            <person name="Hensen N."/>
            <person name="Bonometti L."/>
            <person name="Westerberg I."/>
            <person name="Brannstrom I.O."/>
            <person name="Guillou S."/>
            <person name="Cros-Aarteil S."/>
            <person name="Calhoun S."/>
            <person name="Kuo A."/>
            <person name="Mondo S."/>
            <person name="Pangilinan J."/>
            <person name="Riley R."/>
            <person name="Labutti K."/>
            <person name="Andreopoulos B."/>
            <person name="Lipzen A."/>
            <person name="Chen C."/>
            <person name="Yanf M."/>
            <person name="Daum C."/>
            <person name="Ng V."/>
            <person name="Clum A."/>
            <person name="Steindorff A."/>
            <person name="Ohm R."/>
            <person name="Martin F."/>
            <person name="Silar P."/>
            <person name="Natvig D."/>
            <person name="Lalanne C."/>
            <person name="Gautier V."/>
            <person name="Ament-Velasquez S.L."/>
            <person name="Kruys A."/>
            <person name="Hutchinson M.I."/>
            <person name="Powell A.J."/>
            <person name="Barry K."/>
            <person name="Miller A.N."/>
            <person name="Grigoriev I.V."/>
            <person name="Debuchy R."/>
            <person name="Gladieux P."/>
            <person name="Thoren M.H."/>
            <person name="Johannesson H."/>
        </authorList>
    </citation>
    <scope>NUCLEOTIDE SEQUENCE</scope>
    <source>
        <strain evidence="1">CBS 955.72</strain>
    </source>
</reference>
<dbReference type="InterPro" id="IPR009003">
    <property type="entry name" value="Peptidase_S1_PA"/>
</dbReference>
<evidence type="ECO:0000313" key="1">
    <source>
        <dbReference type="EMBL" id="KAK3364115.1"/>
    </source>
</evidence>
<dbReference type="Proteomes" id="UP001275084">
    <property type="component" value="Unassembled WGS sequence"/>
</dbReference>
<keyword evidence="2" id="KW-1185">Reference proteome</keyword>
<comment type="caution">
    <text evidence="1">The sequence shown here is derived from an EMBL/GenBank/DDBJ whole genome shotgun (WGS) entry which is preliminary data.</text>
</comment>
<gene>
    <name evidence="1" type="ORF">B0T25DRAFT_563129</name>
</gene>
<sequence>MVTLGKVMHGKNHTIFKCRQTTSSTKGKLNLINSSVQMRYDINGSGYEVVKGRALLIVSPPSNSILWPPALCLPIAFGFGGDSGSLVFDHQGRVLGLYFGGQREDYKVMAPSIDGIYFISPIYPTLDAIQDATAKDLALQGQDIKVDFVWGI</sequence>
<dbReference type="SUPFAM" id="SSF50494">
    <property type="entry name" value="Trypsin-like serine proteases"/>
    <property type="match status" value="1"/>
</dbReference>
<organism evidence="1 2">
    <name type="scientific">Lasiosphaeria hispida</name>
    <dbReference type="NCBI Taxonomy" id="260671"/>
    <lineage>
        <taxon>Eukaryota</taxon>
        <taxon>Fungi</taxon>
        <taxon>Dikarya</taxon>
        <taxon>Ascomycota</taxon>
        <taxon>Pezizomycotina</taxon>
        <taxon>Sordariomycetes</taxon>
        <taxon>Sordariomycetidae</taxon>
        <taxon>Sordariales</taxon>
        <taxon>Lasiosphaeriaceae</taxon>
        <taxon>Lasiosphaeria</taxon>
    </lineage>
</organism>
<evidence type="ECO:0000313" key="2">
    <source>
        <dbReference type="Proteomes" id="UP001275084"/>
    </source>
</evidence>
<protein>
    <submittedName>
        <fullName evidence="1">Uncharacterized protein</fullName>
    </submittedName>
</protein>